<feature type="region of interest" description="Disordered" evidence="1">
    <location>
        <begin position="1"/>
        <end position="172"/>
    </location>
</feature>
<keyword evidence="3" id="KW-1185">Reference proteome</keyword>
<reference evidence="2" key="1">
    <citation type="journal article" date="2019" name="Environ. Microbiol.">
        <title>Fungal ecological strategies reflected in gene transcription - a case study of two litter decomposers.</title>
        <authorList>
            <person name="Barbi F."/>
            <person name="Kohler A."/>
            <person name="Barry K."/>
            <person name="Baskaran P."/>
            <person name="Daum C."/>
            <person name="Fauchery L."/>
            <person name="Ihrmark K."/>
            <person name="Kuo A."/>
            <person name="LaButti K."/>
            <person name="Lipzen A."/>
            <person name="Morin E."/>
            <person name="Grigoriev I.V."/>
            <person name="Henrissat B."/>
            <person name="Lindahl B."/>
            <person name="Martin F."/>
        </authorList>
    </citation>
    <scope>NUCLEOTIDE SEQUENCE</scope>
    <source>
        <strain evidence="2">JB14</strain>
    </source>
</reference>
<sequence>MVVLKSIPSKEGVPTAASSVGVPPEPLEPKLSSLGMAHRGPPAKLPSIESTSRALTPLPSAAASSSSLYPTLTLTEGDEQYKLPPLNSTSTAPITSSPDPILPSLKSLAAAGSVTMNPERAPRRTLTGESDELAREVGKIELASAASSPALSNTSISSPPYEHPSPSLPKKSFYDVVEKRNIPLDERRRHAELIKSLLVGINEDFKRRSGFVPQAKHEADDKMDVDEVTAEKPLHSYSSNKDVEMCSA</sequence>
<protein>
    <submittedName>
        <fullName evidence="2">Uncharacterized protein</fullName>
    </submittedName>
</protein>
<name>A0A6A4HUG0_9AGAR</name>
<dbReference type="AlphaFoldDB" id="A0A6A4HUG0"/>
<organism evidence="2 3">
    <name type="scientific">Gymnopus androsaceus JB14</name>
    <dbReference type="NCBI Taxonomy" id="1447944"/>
    <lineage>
        <taxon>Eukaryota</taxon>
        <taxon>Fungi</taxon>
        <taxon>Dikarya</taxon>
        <taxon>Basidiomycota</taxon>
        <taxon>Agaricomycotina</taxon>
        <taxon>Agaricomycetes</taxon>
        <taxon>Agaricomycetidae</taxon>
        <taxon>Agaricales</taxon>
        <taxon>Marasmiineae</taxon>
        <taxon>Omphalotaceae</taxon>
        <taxon>Gymnopus</taxon>
    </lineage>
</organism>
<proteinExistence type="predicted"/>
<feature type="compositionally biased region" description="Low complexity" evidence="1">
    <location>
        <begin position="142"/>
        <end position="152"/>
    </location>
</feature>
<dbReference type="EMBL" id="ML769455">
    <property type="protein sequence ID" value="KAE9400554.1"/>
    <property type="molecule type" value="Genomic_DNA"/>
</dbReference>
<dbReference type="Proteomes" id="UP000799118">
    <property type="component" value="Unassembled WGS sequence"/>
</dbReference>
<accession>A0A6A4HUG0</accession>
<evidence type="ECO:0000313" key="2">
    <source>
        <dbReference type="EMBL" id="KAE9400554.1"/>
    </source>
</evidence>
<feature type="compositionally biased region" description="Polar residues" evidence="1">
    <location>
        <begin position="86"/>
        <end position="98"/>
    </location>
</feature>
<evidence type="ECO:0000313" key="3">
    <source>
        <dbReference type="Proteomes" id="UP000799118"/>
    </source>
</evidence>
<feature type="compositionally biased region" description="Low complexity" evidence="1">
    <location>
        <begin position="54"/>
        <end position="75"/>
    </location>
</feature>
<gene>
    <name evidence="2" type="ORF">BT96DRAFT_992869</name>
</gene>
<evidence type="ECO:0000256" key="1">
    <source>
        <dbReference type="SAM" id="MobiDB-lite"/>
    </source>
</evidence>